<evidence type="ECO:0000313" key="4">
    <source>
        <dbReference type="Proteomes" id="UP001055439"/>
    </source>
</evidence>
<name>A0A9E7EEH8_9LILI</name>
<accession>A0A9E7EEH8</accession>
<keyword evidence="4" id="KW-1185">Reference proteome</keyword>
<feature type="region of interest" description="Disordered" evidence="1">
    <location>
        <begin position="37"/>
        <end position="59"/>
    </location>
</feature>
<protein>
    <submittedName>
        <fullName evidence="3">Uncharacterized protein</fullName>
    </submittedName>
</protein>
<dbReference type="EMBL" id="CP097502">
    <property type="protein sequence ID" value="URD75458.1"/>
    <property type="molecule type" value="Genomic_DNA"/>
</dbReference>
<evidence type="ECO:0000256" key="1">
    <source>
        <dbReference type="SAM" id="MobiDB-lite"/>
    </source>
</evidence>
<dbReference type="Proteomes" id="UP001055439">
    <property type="component" value="Chromosome 1"/>
</dbReference>
<evidence type="ECO:0000256" key="2">
    <source>
        <dbReference type="SAM" id="Phobius"/>
    </source>
</evidence>
<proteinExistence type="predicted"/>
<keyword evidence="2" id="KW-0812">Transmembrane</keyword>
<gene>
    <name evidence="3" type="ORF">MUK42_25983</name>
</gene>
<evidence type="ECO:0000313" key="3">
    <source>
        <dbReference type="EMBL" id="URD75458.1"/>
    </source>
</evidence>
<feature type="transmembrane region" description="Helical" evidence="2">
    <location>
        <begin position="112"/>
        <end position="134"/>
    </location>
</feature>
<sequence length="168" mass="17520">MAPLDASVAPLPFTPPPPPPVVPCYPSMAWLLMKPPPAAPVEEETPSPPTLPESSNKAPVEHPAPCFLAPFHRLTSWGLPYLDPSPADLVAPQNHPPLPLLSLHSMLPSARCVAFFAVLLLGLLVSGVLTPVVLDPSAESESWGTAAASASPSSFSSYSSAFSSCSAY</sequence>
<reference evidence="3" key="1">
    <citation type="submission" date="2022-05" db="EMBL/GenBank/DDBJ databases">
        <title>The Musa troglodytarum L. genome provides insights into the mechanism of non-climacteric behaviour and enrichment of carotenoids.</title>
        <authorList>
            <person name="Wang J."/>
        </authorList>
    </citation>
    <scope>NUCLEOTIDE SEQUENCE</scope>
    <source>
        <tissue evidence="3">Leaf</tissue>
    </source>
</reference>
<keyword evidence="2" id="KW-1133">Transmembrane helix</keyword>
<keyword evidence="2" id="KW-0472">Membrane</keyword>
<dbReference type="AlphaFoldDB" id="A0A9E7EEH8"/>
<feature type="region of interest" description="Disordered" evidence="1">
    <location>
        <begin position="148"/>
        <end position="168"/>
    </location>
</feature>
<organism evidence="3 4">
    <name type="scientific">Musa troglodytarum</name>
    <name type="common">fe'i banana</name>
    <dbReference type="NCBI Taxonomy" id="320322"/>
    <lineage>
        <taxon>Eukaryota</taxon>
        <taxon>Viridiplantae</taxon>
        <taxon>Streptophyta</taxon>
        <taxon>Embryophyta</taxon>
        <taxon>Tracheophyta</taxon>
        <taxon>Spermatophyta</taxon>
        <taxon>Magnoliopsida</taxon>
        <taxon>Liliopsida</taxon>
        <taxon>Zingiberales</taxon>
        <taxon>Musaceae</taxon>
        <taxon>Musa</taxon>
    </lineage>
</organism>